<evidence type="ECO:0000313" key="5">
    <source>
        <dbReference type="Proteomes" id="UP000541857"/>
    </source>
</evidence>
<evidence type="ECO:0000259" key="3">
    <source>
        <dbReference type="Pfam" id="PF18962"/>
    </source>
</evidence>
<evidence type="ECO:0000256" key="1">
    <source>
        <dbReference type="ARBA" id="ARBA00022729"/>
    </source>
</evidence>
<gene>
    <name evidence="4" type="ORF">H3Z82_06380</name>
</gene>
<name>A0A7W2M439_9FLAO</name>
<dbReference type="SUPFAM" id="SSF101898">
    <property type="entry name" value="NHL repeat"/>
    <property type="match status" value="1"/>
</dbReference>
<comment type="caution">
    <text evidence="4">The sequence shown here is derived from an EMBL/GenBank/DDBJ whole genome shotgun (WGS) entry which is preliminary data.</text>
</comment>
<proteinExistence type="predicted"/>
<reference evidence="4 5" key="1">
    <citation type="submission" date="2020-07" db="EMBL/GenBank/DDBJ databases">
        <title>Bacterium isolated from marine sediment.</title>
        <authorList>
            <person name="Shang D."/>
        </authorList>
    </citation>
    <scope>NUCLEOTIDE SEQUENCE [LARGE SCALE GENOMIC DNA]</scope>
    <source>
        <strain evidence="4 5">F6074</strain>
    </source>
</reference>
<evidence type="ECO:0000313" key="4">
    <source>
        <dbReference type="EMBL" id="MBA6152348.1"/>
    </source>
</evidence>
<feature type="domain" description="Secretion system C-terminal sorting" evidence="3">
    <location>
        <begin position="497"/>
        <end position="562"/>
    </location>
</feature>
<evidence type="ECO:0000256" key="2">
    <source>
        <dbReference type="SAM" id="SignalP"/>
    </source>
</evidence>
<protein>
    <submittedName>
        <fullName evidence="4">SBBP repeat-containing protein</fullName>
    </submittedName>
</protein>
<dbReference type="InterPro" id="IPR052918">
    <property type="entry name" value="Motility_Chemotaxis_Reg"/>
</dbReference>
<dbReference type="AlphaFoldDB" id="A0A7W2M439"/>
<dbReference type="InterPro" id="IPR011042">
    <property type="entry name" value="6-blade_b-propeller_TolB-like"/>
</dbReference>
<dbReference type="PANTHER" id="PTHR35580">
    <property type="entry name" value="CELL SURFACE GLYCOPROTEIN (S-LAYER PROTEIN)-LIKE PROTEIN"/>
    <property type="match status" value="1"/>
</dbReference>
<feature type="signal peptide" evidence="2">
    <location>
        <begin position="1"/>
        <end position="23"/>
    </location>
</feature>
<dbReference type="Pfam" id="PF18962">
    <property type="entry name" value="Por_Secre_tail"/>
    <property type="match status" value="1"/>
</dbReference>
<keyword evidence="5" id="KW-1185">Reference proteome</keyword>
<feature type="chain" id="PRO_5030876734" evidence="2">
    <location>
        <begin position="24"/>
        <end position="570"/>
    </location>
</feature>
<dbReference type="InterPro" id="IPR026444">
    <property type="entry name" value="Secre_tail"/>
</dbReference>
<accession>A0A7W2M439</accession>
<dbReference type="Gene3D" id="2.120.10.30">
    <property type="entry name" value="TolB, C-terminal domain"/>
    <property type="match status" value="1"/>
</dbReference>
<sequence length="570" mass="61960">MRTKIILLRFTLMTFIGIAPLSAQIPTFTWVKHTVGAERGRINSNAITSDADGNVYTIGRFSDTIDFGLGDVKAELTSAGQDDIFIQKLDRDGNFLWVKQMGSTGFDEGTSITIDKIGNLISTGYFVGTVDFDPGVGAATLTSAGKSDVFILKLDPNGNFIWVKQMGGPKSEECNAVTTDDAGNIYATGSFSTTAHFDPGSGIANLTAVGEEDVFVLKLDPEGHFIWAKQMGGTDDDEGFSIAVDTKGNVFTGGYFRDTADFDPGTATHLLTSEGRRDIFIQKLDSDGNFLWAHRFGSLERDSAEAISVDSDDNVILTGSFNGSVDFDPGTETLILEAEGYYNTFIQKITNDGDLLWAKKIGGPGNNYGRSITVDSNRDVYTFGLFTSTADFDPGAGTSYLTSARAFDMYIQKLDRNGNFLWVAQIGGMGDGRASSIAIDASANLYTTGSFRGDLDFDPSTGNHTIDGGELSDLFVQKFGQPQLNILENSLSETFVIHPNPTKGAFAVEFKSVQKAMKARVFSVTGKMLMEKEFRNTKYLELQLEHAAGIYLLELTNSQNQKATVRILRH</sequence>
<dbReference type="PANTHER" id="PTHR35580:SF1">
    <property type="entry name" value="PHYTASE-LIKE DOMAIN-CONTAINING PROTEIN"/>
    <property type="match status" value="1"/>
</dbReference>
<organism evidence="4 5">
    <name type="scientific">Gelidibacter maritimus</name>
    <dbReference type="NCBI Taxonomy" id="2761487"/>
    <lineage>
        <taxon>Bacteria</taxon>
        <taxon>Pseudomonadati</taxon>
        <taxon>Bacteroidota</taxon>
        <taxon>Flavobacteriia</taxon>
        <taxon>Flavobacteriales</taxon>
        <taxon>Flavobacteriaceae</taxon>
        <taxon>Gelidibacter</taxon>
    </lineage>
</organism>
<dbReference type="RefSeq" id="WP_182203823.1">
    <property type="nucleotide sequence ID" value="NZ_JACGLT010000004.1"/>
</dbReference>
<dbReference type="Pfam" id="PF06739">
    <property type="entry name" value="SBBP"/>
    <property type="match status" value="2"/>
</dbReference>
<keyword evidence="1 2" id="KW-0732">Signal</keyword>
<dbReference type="EMBL" id="JACGLT010000004">
    <property type="protein sequence ID" value="MBA6152348.1"/>
    <property type="molecule type" value="Genomic_DNA"/>
</dbReference>
<dbReference type="SUPFAM" id="SSF63829">
    <property type="entry name" value="Calcium-dependent phosphotriesterase"/>
    <property type="match status" value="1"/>
</dbReference>
<dbReference type="Proteomes" id="UP000541857">
    <property type="component" value="Unassembled WGS sequence"/>
</dbReference>
<dbReference type="InterPro" id="IPR010620">
    <property type="entry name" value="SBBP_repeat"/>
</dbReference>
<dbReference type="NCBIfam" id="TIGR04183">
    <property type="entry name" value="Por_Secre_tail"/>
    <property type="match status" value="1"/>
</dbReference>